<dbReference type="GO" id="GO:0005634">
    <property type="term" value="C:nucleus"/>
    <property type="evidence" value="ECO:0007669"/>
    <property type="project" value="TreeGrafter"/>
</dbReference>
<dbReference type="Proteomes" id="UP000192596">
    <property type="component" value="Unassembled WGS sequence"/>
</dbReference>
<feature type="region of interest" description="Disordered" evidence="1">
    <location>
        <begin position="499"/>
        <end position="536"/>
    </location>
</feature>
<dbReference type="PANTHER" id="PTHR38406">
    <property type="entry name" value="TRANSCRIPTIONAL REPRESSOR OPI1"/>
    <property type="match status" value="1"/>
</dbReference>
<dbReference type="OrthoDB" id="2441642at2759"/>
<feature type="compositionally biased region" description="Basic and acidic residues" evidence="1">
    <location>
        <begin position="382"/>
        <end position="393"/>
    </location>
</feature>
<evidence type="ECO:0000313" key="3">
    <source>
        <dbReference type="Proteomes" id="UP000192596"/>
    </source>
</evidence>
<dbReference type="GO" id="GO:0008654">
    <property type="term" value="P:phospholipid biosynthetic process"/>
    <property type="evidence" value="ECO:0007669"/>
    <property type="project" value="TreeGrafter"/>
</dbReference>
<dbReference type="GO" id="GO:0030968">
    <property type="term" value="P:endoplasmic reticulum unfolded protein response"/>
    <property type="evidence" value="ECO:0007669"/>
    <property type="project" value="TreeGrafter"/>
</dbReference>
<evidence type="ECO:0000256" key="1">
    <source>
        <dbReference type="SAM" id="MobiDB-lite"/>
    </source>
</evidence>
<dbReference type="PANTHER" id="PTHR38406:SF1">
    <property type="entry name" value="TRANSCRIPTIONAL REPRESSOR OPI1"/>
    <property type="match status" value="1"/>
</dbReference>
<comment type="caution">
    <text evidence="2">The sequence shown here is derived from an EMBL/GenBank/DDBJ whole genome shotgun (WGS) entry which is preliminary data.</text>
</comment>
<dbReference type="GO" id="GO:0006357">
    <property type="term" value="P:regulation of transcription by RNA polymerase II"/>
    <property type="evidence" value="ECO:0007669"/>
    <property type="project" value="TreeGrafter"/>
</dbReference>
<reference evidence="3" key="1">
    <citation type="submission" date="2017-03" db="EMBL/GenBank/DDBJ databases">
        <title>Genomes of endolithic fungi from Antarctica.</title>
        <authorList>
            <person name="Coleine C."/>
            <person name="Masonjones S."/>
            <person name="Stajich J.E."/>
        </authorList>
    </citation>
    <scope>NUCLEOTIDE SEQUENCE [LARGE SCALE GENOMIC DNA]</scope>
    <source>
        <strain evidence="3">CCFEE 5527</strain>
    </source>
</reference>
<evidence type="ECO:0000313" key="2">
    <source>
        <dbReference type="EMBL" id="OQO14074.1"/>
    </source>
</evidence>
<proteinExistence type="predicted"/>
<dbReference type="EMBL" id="NAJO01000002">
    <property type="protein sequence ID" value="OQO14074.1"/>
    <property type="molecule type" value="Genomic_DNA"/>
</dbReference>
<gene>
    <name evidence="2" type="ORF">B0A48_00950</name>
</gene>
<name>A0A1V8TRZ4_9PEZI</name>
<feature type="compositionally biased region" description="Basic and acidic residues" evidence="1">
    <location>
        <begin position="18"/>
        <end position="32"/>
    </location>
</feature>
<evidence type="ECO:0008006" key="4">
    <source>
        <dbReference type="Google" id="ProtNLM"/>
    </source>
</evidence>
<feature type="region of interest" description="Disordered" evidence="1">
    <location>
        <begin position="1"/>
        <end position="82"/>
    </location>
</feature>
<feature type="region of interest" description="Disordered" evidence="1">
    <location>
        <begin position="238"/>
        <end position="313"/>
    </location>
</feature>
<dbReference type="GO" id="GO:0003714">
    <property type="term" value="F:transcription corepressor activity"/>
    <property type="evidence" value="ECO:0007669"/>
    <property type="project" value="InterPro"/>
</dbReference>
<dbReference type="InParanoid" id="A0A1V8TRZ4"/>
<dbReference type="InterPro" id="IPR013927">
    <property type="entry name" value="TF_Opi1_Ccg-8"/>
</dbReference>
<dbReference type="AlphaFoldDB" id="A0A1V8TRZ4"/>
<dbReference type="GO" id="GO:0005783">
    <property type="term" value="C:endoplasmic reticulum"/>
    <property type="evidence" value="ECO:0007669"/>
    <property type="project" value="TreeGrafter"/>
</dbReference>
<organism evidence="2 3">
    <name type="scientific">Cryoendolithus antarcticus</name>
    <dbReference type="NCBI Taxonomy" id="1507870"/>
    <lineage>
        <taxon>Eukaryota</taxon>
        <taxon>Fungi</taxon>
        <taxon>Dikarya</taxon>
        <taxon>Ascomycota</taxon>
        <taxon>Pezizomycotina</taxon>
        <taxon>Dothideomycetes</taxon>
        <taxon>Dothideomycetidae</taxon>
        <taxon>Cladosporiales</taxon>
        <taxon>Cladosporiaceae</taxon>
        <taxon>Cryoendolithus</taxon>
    </lineage>
</organism>
<sequence length="536" mass="59588">MEGQMSRAPGSRGAVDVKTLEFPKVPSHELPRRSYGRSDITLPGLKDLLSPQFEQRPDERYGSPESVRSLPPIDVGHAGRNMNGMDDVVMHSPSDTGSVQGELDRGRARSVVSMDERIAAEALSGLSGPGFVQSPSQAMHPTMSPRERDALSRTSEHIDAEEEPLLQLFASKHPWVGGTINGSINGSMYVYNTTKHYSPRFVQNSATMVERNIATPLANTVGSVGRITGVEGGIRRYLDGRAPTDLERAEGKQPDRGDREDAMDIDDQDGTHRESLEILPAYRASKPPSYREDYSPVVAERAQDPSQRPPHNRTLSQRVFVMTSGLGVALSATSRHSLQACVRFLNQGAIRIDITMKALRLVLEQYDQARTNWRQQSSSNLEKGHERQHTPDHDDAAAQMASVIKYHSDEIWNTLKNVTNYISESTGAALPDNARHFVRSQVLSLPQRWQLVSRNQTGESETSRGAHRMIAFATEGLDMMSQVSQVVTATLDSAERWLERAGRSRRGEEGSARQQVEWRDEKGQYEREAADTGPRR</sequence>
<accession>A0A1V8TRZ4</accession>
<feature type="region of interest" description="Disordered" evidence="1">
    <location>
        <begin position="373"/>
        <end position="393"/>
    </location>
</feature>
<keyword evidence="3" id="KW-1185">Reference proteome</keyword>
<dbReference type="Pfam" id="PF08618">
    <property type="entry name" value="Opi1"/>
    <property type="match status" value="1"/>
</dbReference>
<protein>
    <recommendedName>
        <fullName evidence="4">Clock-controlled protein 8</fullName>
    </recommendedName>
</protein>
<dbReference type="STRING" id="1507870.A0A1V8TRZ4"/>
<feature type="compositionally biased region" description="Basic and acidic residues" evidence="1">
    <location>
        <begin position="238"/>
        <end position="262"/>
    </location>
</feature>